<protein>
    <submittedName>
        <fullName evidence="2">Uncharacterized protein</fullName>
    </submittedName>
</protein>
<keyword evidence="3" id="KW-1185">Reference proteome</keyword>
<dbReference type="KEGG" id="dpx:DAPPUDRAFT_259709"/>
<dbReference type="HOGENOM" id="CLU_1887797_0_0_1"/>
<feature type="compositionally biased region" description="Basic and acidic residues" evidence="1">
    <location>
        <begin position="77"/>
        <end position="116"/>
    </location>
</feature>
<feature type="compositionally biased region" description="Basic and acidic residues" evidence="1">
    <location>
        <begin position="124"/>
        <end position="135"/>
    </location>
</feature>
<proteinExistence type="predicted"/>
<dbReference type="AlphaFoldDB" id="E9HHP9"/>
<feature type="compositionally biased region" description="Acidic residues" evidence="1">
    <location>
        <begin position="65"/>
        <end position="76"/>
    </location>
</feature>
<dbReference type="EMBL" id="GL732649">
    <property type="protein sequence ID" value="EFX68743.1"/>
    <property type="molecule type" value="Genomic_DNA"/>
</dbReference>
<feature type="compositionally biased region" description="Low complexity" evidence="1">
    <location>
        <begin position="11"/>
        <end position="40"/>
    </location>
</feature>
<evidence type="ECO:0000313" key="3">
    <source>
        <dbReference type="Proteomes" id="UP000000305"/>
    </source>
</evidence>
<gene>
    <name evidence="2" type="ORF">DAPPUDRAFT_259709</name>
</gene>
<evidence type="ECO:0000256" key="1">
    <source>
        <dbReference type="SAM" id="MobiDB-lite"/>
    </source>
</evidence>
<feature type="region of interest" description="Disordered" evidence="1">
    <location>
        <begin position="1"/>
        <end position="44"/>
    </location>
</feature>
<organism evidence="2 3">
    <name type="scientific">Daphnia pulex</name>
    <name type="common">Water flea</name>
    <dbReference type="NCBI Taxonomy" id="6669"/>
    <lineage>
        <taxon>Eukaryota</taxon>
        <taxon>Metazoa</taxon>
        <taxon>Ecdysozoa</taxon>
        <taxon>Arthropoda</taxon>
        <taxon>Crustacea</taxon>
        <taxon>Branchiopoda</taxon>
        <taxon>Diplostraca</taxon>
        <taxon>Cladocera</taxon>
        <taxon>Anomopoda</taxon>
        <taxon>Daphniidae</taxon>
        <taxon>Daphnia</taxon>
    </lineage>
</organism>
<dbReference type="InParanoid" id="E9HHP9"/>
<evidence type="ECO:0000313" key="2">
    <source>
        <dbReference type="EMBL" id="EFX68743.1"/>
    </source>
</evidence>
<reference evidence="2 3" key="1">
    <citation type="journal article" date="2011" name="Science">
        <title>The ecoresponsive genome of Daphnia pulex.</title>
        <authorList>
            <person name="Colbourne J.K."/>
            <person name="Pfrender M.E."/>
            <person name="Gilbert D."/>
            <person name="Thomas W.K."/>
            <person name="Tucker A."/>
            <person name="Oakley T.H."/>
            <person name="Tokishita S."/>
            <person name="Aerts A."/>
            <person name="Arnold G.J."/>
            <person name="Basu M.K."/>
            <person name="Bauer D.J."/>
            <person name="Caceres C.E."/>
            <person name="Carmel L."/>
            <person name="Casola C."/>
            <person name="Choi J.H."/>
            <person name="Detter J.C."/>
            <person name="Dong Q."/>
            <person name="Dusheyko S."/>
            <person name="Eads B.D."/>
            <person name="Frohlich T."/>
            <person name="Geiler-Samerotte K.A."/>
            <person name="Gerlach D."/>
            <person name="Hatcher P."/>
            <person name="Jogdeo S."/>
            <person name="Krijgsveld J."/>
            <person name="Kriventseva E.V."/>
            <person name="Kultz D."/>
            <person name="Laforsch C."/>
            <person name="Lindquist E."/>
            <person name="Lopez J."/>
            <person name="Manak J.R."/>
            <person name="Muller J."/>
            <person name="Pangilinan J."/>
            <person name="Patwardhan R.P."/>
            <person name="Pitluck S."/>
            <person name="Pritham E.J."/>
            <person name="Rechtsteiner A."/>
            <person name="Rho M."/>
            <person name="Rogozin I.B."/>
            <person name="Sakarya O."/>
            <person name="Salamov A."/>
            <person name="Schaack S."/>
            <person name="Shapiro H."/>
            <person name="Shiga Y."/>
            <person name="Skalitzky C."/>
            <person name="Smith Z."/>
            <person name="Souvorov A."/>
            <person name="Sung W."/>
            <person name="Tang Z."/>
            <person name="Tsuchiya D."/>
            <person name="Tu H."/>
            <person name="Vos H."/>
            <person name="Wang M."/>
            <person name="Wolf Y.I."/>
            <person name="Yamagata H."/>
            <person name="Yamada T."/>
            <person name="Ye Y."/>
            <person name="Shaw J.R."/>
            <person name="Andrews J."/>
            <person name="Crease T.J."/>
            <person name="Tang H."/>
            <person name="Lucas S.M."/>
            <person name="Robertson H.M."/>
            <person name="Bork P."/>
            <person name="Koonin E.V."/>
            <person name="Zdobnov E.M."/>
            <person name="Grigoriev I.V."/>
            <person name="Lynch M."/>
            <person name="Boore J.L."/>
        </authorList>
    </citation>
    <scope>NUCLEOTIDE SEQUENCE [LARGE SCALE GENOMIC DNA]</scope>
</reference>
<feature type="region of interest" description="Disordered" evidence="1">
    <location>
        <begin position="65"/>
        <end position="135"/>
    </location>
</feature>
<dbReference type="Proteomes" id="UP000000305">
    <property type="component" value="Unassembled WGS sequence"/>
</dbReference>
<sequence length="135" mass="15617">MFKENSAIPEPSGFMPSSTSLSSLPVPSHSSNKSHLLNSNFEIETHPELDQSMSQIDFENLEVTDEVGEQSSEETIEIEREEGIREKEREAAKEEKLKIKKEEDEKKKFKPEEKARQAYQEVQRMLEESEEESKN</sequence>
<name>E9HHP9_DAPPU</name>
<accession>E9HHP9</accession>